<dbReference type="AlphaFoldDB" id="A0A1G4TUZ0"/>
<keyword evidence="2" id="KW-1185">Reference proteome</keyword>
<evidence type="ECO:0008006" key="3">
    <source>
        <dbReference type="Google" id="ProtNLM"/>
    </source>
</evidence>
<name>A0A1G4TUZ0_9BACL</name>
<reference evidence="2" key="1">
    <citation type="submission" date="2016-10" db="EMBL/GenBank/DDBJ databases">
        <authorList>
            <person name="Varghese N."/>
            <person name="Submissions S."/>
        </authorList>
    </citation>
    <scope>NUCLEOTIDE SEQUENCE [LARGE SCALE GENOMIC DNA]</scope>
    <source>
        <strain evidence="2">CGMCC 1.8946</strain>
    </source>
</reference>
<dbReference type="PROSITE" id="PS51257">
    <property type="entry name" value="PROKAR_LIPOPROTEIN"/>
    <property type="match status" value="1"/>
</dbReference>
<dbReference type="RefSeq" id="WP_245719849.1">
    <property type="nucleotide sequence ID" value="NZ_FMTT01000070.1"/>
</dbReference>
<evidence type="ECO:0000313" key="2">
    <source>
        <dbReference type="Proteomes" id="UP000198601"/>
    </source>
</evidence>
<sequence>MTMMRKAAAAWLALVLGCTGCGFMGQPGAYMRLPKLPAEQEALKLTIERSLPEGAALIRPRKAEQKGAFSLIDLDGDGSKEAVFFYKIKNKEQLHGEIWKMEDDSWQRLDRFEGAGFELDSLTFDDVVQKGRKDVIAGYSTGAESAKGLAVYSLEAGRMIKKLELPYTAYVIDDLNGDGKKDVTIIVHDREASSNATLYQYENELRKLGSVRLDSSVNEYYNVLGGRVSADKRGVVLDAAVGAHSSYTELLVYEGGKLKRAFNPQTTYKAYSGNSEDADGDGIIEISGMYDPPGYENEAMANIPWIETFAKWDGGRGLTKVLERYFNGEYGYTFDIPPEWKERFTVKKSGATVRFLNTGDGKLLAEIRVFPQAEWTDDHKSWAVLSRTMDQVYAIDANGAVYRSFFRLLSEARAEGGSQTHE</sequence>
<accession>A0A1G4TUZ0</accession>
<dbReference type="STRING" id="624147.SAMN04487970_107012"/>
<dbReference type="Proteomes" id="UP000198601">
    <property type="component" value="Unassembled WGS sequence"/>
</dbReference>
<dbReference type="EMBL" id="FMTT01000070">
    <property type="protein sequence ID" value="SCW85246.1"/>
    <property type="molecule type" value="Genomic_DNA"/>
</dbReference>
<organism evidence="1 2">
    <name type="scientific">Paenibacillus tianmuensis</name>
    <dbReference type="NCBI Taxonomy" id="624147"/>
    <lineage>
        <taxon>Bacteria</taxon>
        <taxon>Bacillati</taxon>
        <taxon>Bacillota</taxon>
        <taxon>Bacilli</taxon>
        <taxon>Bacillales</taxon>
        <taxon>Paenibacillaceae</taxon>
        <taxon>Paenibacillus</taxon>
    </lineage>
</organism>
<gene>
    <name evidence="1" type="ORF">SAMN04487970_107012</name>
</gene>
<dbReference type="InterPro" id="IPR028994">
    <property type="entry name" value="Integrin_alpha_N"/>
</dbReference>
<dbReference type="SUPFAM" id="SSF69318">
    <property type="entry name" value="Integrin alpha N-terminal domain"/>
    <property type="match status" value="1"/>
</dbReference>
<protein>
    <recommendedName>
        <fullName evidence="3">Repeat domain-containing protein</fullName>
    </recommendedName>
</protein>
<proteinExistence type="predicted"/>
<evidence type="ECO:0000313" key="1">
    <source>
        <dbReference type="EMBL" id="SCW85246.1"/>
    </source>
</evidence>